<name>A0A3G5AHK0_9VIRU</name>
<dbReference type="Gene3D" id="3.40.50.2300">
    <property type="match status" value="1"/>
</dbReference>
<evidence type="ECO:0000256" key="1">
    <source>
        <dbReference type="ARBA" id="ARBA00022553"/>
    </source>
</evidence>
<feature type="compositionally biased region" description="Polar residues" evidence="3">
    <location>
        <begin position="849"/>
        <end position="869"/>
    </location>
</feature>
<dbReference type="PROSITE" id="PS50110">
    <property type="entry name" value="RESPONSE_REGULATORY"/>
    <property type="match status" value="1"/>
</dbReference>
<feature type="compositionally biased region" description="Basic and acidic residues" evidence="3">
    <location>
        <begin position="630"/>
        <end position="642"/>
    </location>
</feature>
<dbReference type="PRINTS" id="PR00344">
    <property type="entry name" value="BCTRLSENSOR"/>
</dbReference>
<proteinExistence type="predicted"/>
<evidence type="ECO:0000256" key="3">
    <source>
        <dbReference type="SAM" id="MobiDB-lite"/>
    </source>
</evidence>
<keyword evidence="4" id="KW-0472">Membrane</keyword>
<dbReference type="Gene3D" id="1.10.287.130">
    <property type="match status" value="1"/>
</dbReference>
<dbReference type="SUPFAM" id="SSF55874">
    <property type="entry name" value="ATPase domain of HSP90 chaperone/DNA topoisomerase II/histidine kinase"/>
    <property type="match status" value="2"/>
</dbReference>
<dbReference type="PROSITE" id="PS50109">
    <property type="entry name" value="HIS_KIN"/>
    <property type="match status" value="1"/>
</dbReference>
<dbReference type="Pfam" id="PF00512">
    <property type="entry name" value="HisKA"/>
    <property type="match status" value="1"/>
</dbReference>
<keyword evidence="1" id="KW-0597">Phosphoprotein</keyword>
<feature type="compositionally biased region" description="Basic and acidic residues" evidence="3">
    <location>
        <begin position="1014"/>
        <end position="1030"/>
    </location>
</feature>
<keyword evidence="7" id="KW-0808">Transferase</keyword>
<gene>
    <name evidence="7" type="ORF">Sylvanvirus5_8</name>
</gene>
<feature type="domain" description="Histidine kinase" evidence="5">
    <location>
        <begin position="377"/>
        <end position="745"/>
    </location>
</feature>
<dbReference type="Pfam" id="PF02518">
    <property type="entry name" value="HATPase_c"/>
    <property type="match status" value="1"/>
</dbReference>
<dbReference type="SUPFAM" id="SSF52172">
    <property type="entry name" value="CheY-like"/>
    <property type="match status" value="1"/>
</dbReference>
<feature type="domain" description="Response regulatory" evidence="6">
    <location>
        <begin position="945"/>
        <end position="1117"/>
    </location>
</feature>
<evidence type="ECO:0000259" key="6">
    <source>
        <dbReference type="PROSITE" id="PS50110"/>
    </source>
</evidence>
<accession>A0A3G5AHK0</accession>
<dbReference type="InterPro" id="IPR007891">
    <property type="entry name" value="CHASE3"/>
</dbReference>
<feature type="transmembrane region" description="Helical" evidence="4">
    <location>
        <begin position="320"/>
        <end position="343"/>
    </location>
</feature>
<feature type="region of interest" description="Disordered" evidence="3">
    <location>
        <begin position="1014"/>
        <end position="1044"/>
    </location>
</feature>
<dbReference type="InterPro" id="IPR003661">
    <property type="entry name" value="HisK_dim/P_dom"/>
</dbReference>
<evidence type="ECO:0000256" key="2">
    <source>
        <dbReference type="ARBA" id="ARBA00023012"/>
    </source>
</evidence>
<dbReference type="CDD" id="cd19410">
    <property type="entry name" value="HK9-like_sensor"/>
    <property type="match status" value="1"/>
</dbReference>
<evidence type="ECO:0000259" key="5">
    <source>
        <dbReference type="PROSITE" id="PS50109"/>
    </source>
</evidence>
<dbReference type="Pfam" id="PF05227">
    <property type="entry name" value="CHASE3"/>
    <property type="match status" value="1"/>
</dbReference>
<dbReference type="Gene3D" id="3.30.565.10">
    <property type="entry name" value="Histidine kinase-like ATPase, C-terminal domain"/>
    <property type="match status" value="2"/>
</dbReference>
<feature type="compositionally biased region" description="Polar residues" evidence="3">
    <location>
        <begin position="571"/>
        <end position="581"/>
    </location>
</feature>
<feature type="transmembrane region" description="Helical" evidence="4">
    <location>
        <begin position="143"/>
        <end position="163"/>
    </location>
</feature>
<keyword evidence="4" id="KW-1133">Transmembrane helix</keyword>
<dbReference type="InterPro" id="IPR003594">
    <property type="entry name" value="HATPase_dom"/>
</dbReference>
<protein>
    <submittedName>
        <fullName evidence="7">Sensory box sensor histidine kinase/response regulator</fullName>
    </submittedName>
</protein>
<dbReference type="SUPFAM" id="SSF47384">
    <property type="entry name" value="Homodimeric domain of signal transducing histidine kinase"/>
    <property type="match status" value="1"/>
</dbReference>
<evidence type="ECO:0000313" key="7">
    <source>
        <dbReference type="EMBL" id="AYV86640.1"/>
    </source>
</evidence>
<sequence length="1125" mass="124100">MSSDAAPLSSSPLSARPLPSNRLSDAEIARLLSECDNEKNMYEESDSFVKIRKLPTSTLPSENSFIVIHSDSTVTPTKGHHHLHERSSGPLNYDDSIFDSRSNSISNSLHSLSVASDSTLWKRFVSNTKYHIKSVMGSKAKRILLLSCLFSIMFVIVTIIYLYSALKQVQVNYNWVMHTDQVKAQVTTAQSDLAQAESHVRGYLITGNNDSFIPDFNTVFSQVLNNLYPSLYELTIDNPVQTQNLQTVLPLIQRRQRQHTKLINLRLDNVAFNDTAAAVLVDHGANTQAHIFDVFNAMLEEENKLLSIRQSKASDSVNQMMIIIFVCLITCAISILVGVAIGFDWDTKQLKSMNRKLQVLLSRAQEATKMKSIFLANMSHEIRTPMNGILAMSHLMATTDVSDEQADIIETVISSADAMMRLINDLLVFSKIEAGKFDINLELFPLAPFIKLINDMFYIRALAKGITYSPSLDPTLPYYIYADSGRLRQVLVNLIDNAIKFTNAGTVQFNLRLLSRTLITESKTSPTKSGKAIQGNTNILPVKDKVMGTEKIQLKEKPQDTKKAMEIFGSASGTPKSLPNVSSSIPTSRSSVDLRKLALKNSAAENDKEEIKSLGKKSKSSPTCISYDTKSTEDKKDADKDKDTDDIVVAQVASQVPSIEITSGTPHSYLLIQVIDSGIGIPVDVQKKIFEPFAQADMFTTRQFGGTGLGLSISKQLVDMMGGHLKVKSQAGYGSIFSIALPLPRIAFEHSKSKREEEEREKLAGALNVCGSGLSDSSIHNFTTGSSLMVATRNPDNALSLGTPEKVSLHKRSNTSSKSSHTQISSIKWHEDESEGYWDVKSISHQSRNANSTRSLESSLDTAQPSLQPKHNVEAPLDFYKDLIHTPTSTSLFTGTHLLNNRTSHVSSFLSSIAGQDQTSQAPSASVSNVIRTRPKAIPVATPLRILVAEDNFINQKVFHCLLERDGHSVTTADNGEHAVKLFNKSPFDYDVILMDWHMPVIDGLTATSMIRQGERKGEDLDKKAKEKDYGSNSDTAVSIPLDVDSNDSMNADPRIFLQAPSPPRRVSSSRFHIPIVAVTASAMEEDREKCFRAGVDDIITKPIDAHVLSSKLIQLALPEHSPKL</sequence>
<feature type="region of interest" description="Disordered" evidence="3">
    <location>
        <begin position="849"/>
        <end position="870"/>
    </location>
</feature>
<feature type="region of interest" description="Disordered" evidence="3">
    <location>
        <begin position="605"/>
        <end position="642"/>
    </location>
</feature>
<keyword evidence="4" id="KW-0812">Transmembrane</keyword>
<dbReference type="SMART" id="SM00387">
    <property type="entry name" value="HATPase_c"/>
    <property type="match status" value="1"/>
</dbReference>
<dbReference type="CDD" id="cd00082">
    <property type="entry name" value="HisKA"/>
    <property type="match status" value="1"/>
</dbReference>
<dbReference type="SMART" id="SM00448">
    <property type="entry name" value="REC"/>
    <property type="match status" value="1"/>
</dbReference>
<dbReference type="EMBL" id="MK072511">
    <property type="protein sequence ID" value="AYV86640.1"/>
    <property type="molecule type" value="Genomic_DNA"/>
</dbReference>
<dbReference type="SMART" id="SM00388">
    <property type="entry name" value="HisKA"/>
    <property type="match status" value="1"/>
</dbReference>
<dbReference type="InterPro" id="IPR036097">
    <property type="entry name" value="HisK_dim/P_sf"/>
</dbReference>
<feature type="region of interest" description="Disordered" evidence="3">
    <location>
        <begin position="795"/>
        <end position="827"/>
    </location>
</feature>
<dbReference type="Pfam" id="PF00072">
    <property type="entry name" value="Response_reg"/>
    <property type="match status" value="1"/>
</dbReference>
<dbReference type="CDD" id="cd17546">
    <property type="entry name" value="REC_hyHK_CKI1_RcsC-like"/>
    <property type="match status" value="1"/>
</dbReference>
<dbReference type="PANTHER" id="PTHR45339">
    <property type="entry name" value="HYBRID SIGNAL TRANSDUCTION HISTIDINE KINASE J"/>
    <property type="match status" value="1"/>
</dbReference>
<dbReference type="InterPro" id="IPR011006">
    <property type="entry name" value="CheY-like_superfamily"/>
</dbReference>
<reference evidence="7" key="1">
    <citation type="submission" date="2018-10" db="EMBL/GenBank/DDBJ databases">
        <title>Hidden diversity of soil giant viruses.</title>
        <authorList>
            <person name="Schulz F."/>
            <person name="Alteio L."/>
            <person name="Goudeau D."/>
            <person name="Ryan E.M."/>
            <person name="Malmstrom R.R."/>
            <person name="Blanchard J."/>
            <person name="Woyke T."/>
        </authorList>
    </citation>
    <scope>NUCLEOTIDE SEQUENCE</scope>
    <source>
        <strain evidence="7">SYV1</strain>
    </source>
</reference>
<feature type="region of interest" description="Disordered" evidence="3">
    <location>
        <begin position="569"/>
        <end position="589"/>
    </location>
</feature>
<dbReference type="PANTHER" id="PTHR45339:SF1">
    <property type="entry name" value="HYBRID SIGNAL TRANSDUCTION HISTIDINE KINASE J"/>
    <property type="match status" value="1"/>
</dbReference>
<dbReference type="InterPro" id="IPR005467">
    <property type="entry name" value="His_kinase_dom"/>
</dbReference>
<dbReference type="InterPro" id="IPR036890">
    <property type="entry name" value="HATPase_C_sf"/>
</dbReference>
<dbReference type="InterPro" id="IPR004358">
    <property type="entry name" value="Sig_transdc_His_kin-like_C"/>
</dbReference>
<dbReference type="InterPro" id="IPR001789">
    <property type="entry name" value="Sig_transdc_resp-reg_receiver"/>
</dbReference>
<feature type="compositionally biased region" description="Low complexity" evidence="3">
    <location>
        <begin position="814"/>
        <end position="827"/>
    </location>
</feature>
<feature type="region of interest" description="Disordered" evidence="3">
    <location>
        <begin position="1"/>
        <end position="20"/>
    </location>
</feature>
<dbReference type="GO" id="GO:0000155">
    <property type="term" value="F:phosphorelay sensor kinase activity"/>
    <property type="evidence" value="ECO:0007669"/>
    <property type="project" value="InterPro"/>
</dbReference>
<organism evidence="7">
    <name type="scientific">Sylvanvirus sp</name>
    <dbReference type="NCBI Taxonomy" id="2487774"/>
    <lineage>
        <taxon>Viruses</taxon>
    </lineage>
</organism>
<keyword evidence="2" id="KW-0902">Two-component regulatory system</keyword>
<evidence type="ECO:0000256" key="4">
    <source>
        <dbReference type="SAM" id="Phobius"/>
    </source>
</evidence>
<keyword evidence="7" id="KW-0418">Kinase</keyword>